<comment type="caution">
    <text evidence="1">The sequence shown here is derived from an EMBL/GenBank/DDBJ whole genome shotgun (WGS) entry which is preliminary data.</text>
</comment>
<reference evidence="1 2" key="1">
    <citation type="journal article" date="2021" name="Sci. Rep.">
        <title>The distribution of antibiotic resistance genes in chicken gut microbiota commensals.</title>
        <authorList>
            <person name="Juricova H."/>
            <person name="Matiasovicova J."/>
            <person name="Kubasova T."/>
            <person name="Cejkova D."/>
            <person name="Rychlik I."/>
        </authorList>
    </citation>
    <scope>NUCLEOTIDE SEQUENCE [LARGE SCALE GENOMIC DNA]</scope>
    <source>
        <strain evidence="1 2">An772</strain>
    </source>
</reference>
<dbReference type="Proteomes" id="UP000766986">
    <property type="component" value="Unassembled WGS sequence"/>
</dbReference>
<name>A0ABS2DYX0_9BACT</name>
<accession>A0ABS2DYX0</accession>
<dbReference type="RefSeq" id="WP_205094956.1">
    <property type="nucleotide sequence ID" value="NZ_JACLYZ010000007.1"/>
</dbReference>
<gene>
    <name evidence="1" type="ORF">H7U35_04840</name>
</gene>
<protein>
    <submittedName>
        <fullName evidence="1">Uncharacterized protein</fullName>
    </submittedName>
</protein>
<organism evidence="1 2">
    <name type="scientific">Mediterranea massiliensis</name>
    <dbReference type="NCBI Taxonomy" id="1841865"/>
    <lineage>
        <taxon>Bacteria</taxon>
        <taxon>Pseudomonadati</taxon>
        <taxon>Bacteroidota</taxon>
        <taxon>Bacteroidia</taxon>
        <taxon>Bacteroidales</taxon>
        <taxon>Bacteroidaceae</taxon>
        <taxon>Mediterranea</taxon>
    </lineage>
</organism>
<proteinExistence type="predicted"/>
<sequence>MPEIIKVTFSDGTEFCYKSPVNTVIAVLRKIGEEKFPEINLMRGNNRVVSKTYNPKLKNYTKEILTGWYYFNQTDTREKTNQLINLNRQFNLGMKIEVGMFKGAPDPSIPGTTRSKNRLIVTMPDGQIIDHESYRQVFADCIYRLGPRRVSYKANIEVSKNQDLFSATNPNGNRFQLDETLYMLMPATAKEAMKYLKIIALKLNEKISVEYLPMSNQ</sequence>
<evidence type="ECO:0000313" key="2">
    <source>
        <dbReference type="Proteomes" id="UP000766986"/>
    </source>
</evidence>
<evidence type="ECO:0000313" key="1">
    <source>
        <dbReference type="EMBL" id="MBM6734557.1"/>
    </source>
</evidence>
<keyword evidence="2" id="KW-1185">Reference proteome</keyword>
<dbReference type="EMBL" id="JACLYZ010000007">
    <property type="protein sequence ID" value="MBM6734557.1"/>
    <property type="molecule type" value="Genomic_DNA"/>
</dbReference>